<proteinExistence type="predicted"/>
<evidence type="ECO:0000313" key="2">
    <source>
        <dbReference type="EMBL" id="BAL53485.1"/>
    </source>
</evidence>
<feature type="domain" description="Trypsin-co-occurring" evidence="1">
    <location>
        <begin position="6"/>
        <end position="102"/>
    </location>
</feature>
<dbReference type="InterPro" id="IPR045794">
    <property type="entry name" value="Trypco1"/>
</dbReference>
<reference evidence="2" key="1">
    <citation type="journal article" date="2005" name="Environ. Microbiol.">
        <title>Genetic and functional properties of uncultivated thermophilic crenarchaeotes from a subsurface gold mine as revealed by analysis of genome fragments.</title>
        <authorList>
            <person name="Nunoura T."/>
            <person name="Hirayama H."/>
            <person name="Takami H."/>
            <person name="Oida H."/>
            <person name="Nishi S."/>
            <person name="Shimamura S."/>
            <person name="Suzuki Y."/>
            <person name="Inagaki F."/>
            <person name="Takai K."/>
            <person name="Nealson K.H."/>
            <person name="Horikoshi K."/>
        </authorList>
    </citation>
    <scope>NUCLEOTIDE SEQUENCE</scope>
</reference>
<reference evidence="2" key="2">
    <citation type="journal article" date="2012" name="PLoS ONE">
        <title>A Deeply Branching Thermophilic Bacterium with an Ancient Acetyl-CoA Pathway Dominates a Subsurface Ecosystem.</title>
        <authorList>
            <person name="Takami H."/>
            <person name="Noguchi H."/>
            <person name="Takaki Y."/>
            <person name="Uchiyama I."/>
            <person name="Toyoda A."/>
            <person name="Nishi S."/>
            <person name="Chee G.-J."/>
            <person name="Arai W."/>
            <person name="Nunoura T."/>
            <person name="Itoh T."/>
            <person name="Hattori M."/>
            <person name="Takai K."/>
        </authorList>
    </citation>
    <scope>NUCLEOTIDE SEQUENCE</scope>
</reference>
<gene>
    <name evidence="2" type="ORF">HGMM_F07C06C07</name>
</gene>
<accession>H5SBE9</accession>
<dbReference type="EMBL" id="AP011659">
    <property type="protein sequence ID" value="BAL53485.1"/>
    <property type="molecule type" value="Genomic_DNA"/>
</dbReference>
<evidence type="ECO:0000259" key="1">
    <source>
        <dbReference type="Pfam" id="PF19493"/>
    </source>
</evidence>
<dbReference type="AlphaFoldDB" id="H5SBE9"/>
<sequence length="113" mass="12387">MVLLEFPLEDGGSIWVEVETPEGPGVRQAGRDLPAKAQQTFEAALEKVRPTAQVIIQKLRALYDPPDEIAVEFGLKLSAEAGAVIAAGGMEANYKVTLKWKREEKKAEKVPEK</sequence>
<protein>
    <submittedName>
        <fullName evidence="2">Hypothetical conserved protein</fullName>
    </submittedName>
</protein>
<dbReference type="NCBIfam" id="NF041216">
    <property type="entry name" value="CU044_2847_fam"/>
    <property type="match status" value="1"/>
</dbReference>
<dbReference type="Pfam" id="PF19493">
    <property type="entry name" value="Trypco1"/>
    <property type="match status" value="1"/>
</dbReference>
<name>H5SBE9_9CHLR</name>
<organism evidence="2">
    <name type="scientific">uncultured Chloroflexota bacterium</name>
    <dbReference type="NCBI Taxonomy" id="166587"/>
    <lineage>
        <taxon>Bacteria</taxon>
        <taxon>Bacillati</taxon>
        <taxon>Chloroflexota</taxon>
        <taxon>environmental samples</taxon>
    </lineage>
</organism>